<keyword evidence="1" id="KW-0812">Transmembrane</keyword>
<sequence>MKQDYVTDCAECGAPCPAVFKIPLCHDCAVKKTRKDFLKFVVLPVVLALFLYWFATMIFQTSEHRVAYTLLFMGVPYGIRRMFLWVIPVGYGLAGTIGILALNIIVGAVIGVVVLVYQLIKAVVYIVKTIIAAVKIAGYKKIEILQA</sequence>
<evidence type="ECO:0000313" key="2">
    <source>
        <dbReference type="EMBL" id="KXK66692.1"/>
    </source>
</evidence>
<dbReference type="InterPro" id="IPR046113">
    <property type="entry name" value="DUF6050"/>
</dbReference>
<keyword evidence="3" id="KW-1185">Reference proteome</keyword>
<gene>
    <name evidence="2" type="ORF">HMPREF3293_00523</name>
</gene>
<keyword evidence="1" id="KW-1133">Transmembrane helix</keyword>
<feature type="transmembrane region" description="Helical" evidence="1">
    <location>
        <begin position="93"/>
        <end position="120"/>
    </location>
</feature>
<reference evidence="2 3" key="1">
    <citation type="submission" date="2016-02" db="EMBL/GenBank/DDBJ databases">
        <authorList>
            <person name="Wen L."/>
            <person name="He K."/>
            <person name="Yang H."/>
        </authorList>
    </citation>
    <scope>NUCLEOTIDE SEQUENCE [LARGE SCALE GENOMIC DNA]</scope>
    <source>
        <strain evidence="2 3">DSM 22607</strain>
    </source>
</reference>
<proteinExistence type="predicted"/>
<dbReference type="RefSeq" id="WP_242861811.1">
    <property type="nucleotide sequence ID" value="NZ_CABMOF010000011.1"/>
</dbReference>
<organism evidence="2 3">
    <name type="scientific">Christensenella minuta</name>
    <dbReference type="NCBI Taxonomy" id="626937"/>
    <lineage>
        <taxon>Bacteria</taxon>
        <taxon>Bacillati</taxon>
        <taxon>Bacillota</taxon>
        <taxon>Clostridia</taxon>
        <taxon>Christensenellales</taxon>
        <taxon>Christensenellaceae</taxon>
        <taxon>Christensenella</taxon>
    </lineage>
</organism>
<dbReference type="STRING" id="626937.HMPREF3293_00523"/>
<keyword evidence="1" id="KW-0472">Membrane</keyword>
<dbReference type="EMBL" id="LSZW01000035">
    <property type="protein sequence ID" value="KXK66692.1"/>
    <property type="molecule type" value="Genomic_DNA"/>
</dbReference>
<dbReference type="Pfam" id="PF19517">
    <property type="entry name" value="DUF6050"/>
    <property type="match status" value="1"/>
</dbReference>
<comment type="caution">
    <text evidence="2">The sequence shown here is derived from an EMBL/GenBank/DDBJ whole genome shotgun (WGS) entry which is preliminary data.</text>
</comment>
<evidence type="ECO:0000256" key="1">
    <source>
        <dbReference type="SAM" id="Phobius"/>
    </source>
</evidence>
<dbReference type="AlphaFoldDB" id="A0A136Q7S1"/>
<accession>A0A136Q7S1</accession>
<evidence type="ECO:0000313" key="3">
    <source>
        <dbReference type="Proteomes" id="UP000070366"/>
    </source>
</evidence>
<name>A0A136Q7S1_9FIRM</name>
<protein>
    <submittedName>
        <fullName evidence="2">Uncharacterized protein</fullName>
    </submittedName>
</protein>
<feature type="transmembrane region" description="Helical" evidence="1">
    <location>
        <begin position="40"/>
        <end position="59"/>
    </location>
</feature>
<dbReference type="Proteomes" id="UP000070366">
    <property type="component" value="Unassembled WGS sequence"/>
</dbReference>